<evidence type="ECO:0000256" key="4">
    <source>
        <dbReference type="ARBA" id="ARBA00023163"/>
    </source>
</evidence>
<dbReference type="Pfam" id="PF00126">
    <property type="entry name" value="HTH_1"/>
    <property type="match status" value="1"/>
</dbReference>
<evidence type="ECO:0000313" key="7">
    <source>
        <dbReference type="Proteomes" id="UP001589814"/>
    </source>
</evidence>
<proteinExistence type="inferred from homology"/>
<dbReference type="PANTHER" id="PTHR30346:SF30">
    <property type="entry name" value="SMALL NEUTRAL PROTEASE REGULATORY PROTEIN"/>
    <property type="match status" value="1"/>
</dbReference>
<comment type="similarity">
    <text evidence="1">Belongs to the LysR transcriptional regulatory family.</text>
</comment>
<comment type="caution">
    <text evidence="6">The sequence shown here is derived from an EMBL/GenBank/DDBJ whole genome shotgun (WGS) entry which is preliminary data.</text>
</comment>
<dbReference type="RefSeq" id="WP_245558747.1">
    <property type="nucleotide sequence ID" value="NZ_JBHLVX010000036.1"/>
</dbReference>
<dbReference type="PANTHER" id="PTHR30346">
    <property type="entry name" value="TRANSCRIPTIONAL DUAL REGULATOR HCAR-RELATED"/>
    <property type="match status" value="1"/>
</dbReference>
<feature type="domain" description="HTH lysR-type" evidence="5">
    <location>
        <begin position="2"/>
        <end position="59"/>
    </location>
</feature>
<dbReference type="InterPro" id="IPR000847">
    <property type="entry name" value="LysR_HTH_N"/>
</dbReference>
<dbReference type="PRINTS" id="PR00039">
    <property type="entry name" value="HTHLYSR"/>
</dbReference>
<dbReference type="Gene3D" id="3.40.190.290">
    <property type="match status" value="1"/>
</dbReference>
<reference evidence="6 7" key="1">
    <citation type="submission" date="2024-09" db="EMBL/GenBank/DDBJ databases">
        <authorList>
            <person name="Sun Q."/>
            <person name="Mori K."/>
        </authorList>
    </citation>
    <scope>NUCLEOTIDE SEQUENCE [LARGE SCALE GENOMIC DNA]</scope>
    <source>
        <strain evidence="6 7">CCM 7415</strain>
    </source>
</reference>
<dbReference type="Pfam" id="PF03466">
    <property type="entry name" value="LysR_substrate"/>
    <property type="match status" value="1"/>
</dbReference>
<dbReference type="InterPro" id="IPR036388">
    <property type="entry name" value="WH-like_DNA-bd_sf"/>
</dbReference>
<dbReference type="InterPro" id="IPR036390">
    <property type="entry name" value="WH_DNA-bd_sf"/>
</dbReference>
<evidence type="ECO:0000256" key="3">
    <source>
        <dbReference type="ARBA" id="ARBA00023125"/>
    </source>
</evidence>
<keyword evidence="2" id="KW-0805">Transcription regulation</keyword>
<dbReference type="Proteomes" id="UP001589814">
    <property type="component" value="Unassembled WGS sequence"/>
</dbReference>
<keyword evidence="4" id="KW-0804">Transcription</keyword>
<evidence type="ECO:0000259" key="5">
    <source>
        <dbReference type="PROSITE" id="PS50931"/>
    </source>
</evidence>
<accession>A0ABV6G3D0</accession>
<sequence length="300" mass="31989">MMNLKQIEFALAVAEERSFTGAARRCHTVQSALSHQVARLEEELGTPLFARTSRRVCLTSAGEAFVRQAYTALEAVRRIPQAVAAAIGEVRGQLSIGAISAPGSVDIVALIAAFHERHPQVEVHLHQSGSDELLAWLHQDRLDVALVGLWPGARIETLPHLPIARERLVALLPVGHPLAGCRRLTLAQLAALPLVGYPRGSSARLQTDKAFAAADIDYRIRFEVNHLALIVQFVASGMAVGLVPESMADAQPGVVAIGIEDAPVRVLHAVWPKLASPAASAFVALLQAASRGQPDGEQGA</sequence>
<evidence type="ECO:0000256" key="1">
    <source>
        <dbReference type="ARBA" id="ARBA00009437"/>
    </source>
</evidence>
<protein>
    <submittedName>
        <fullName evidence="6">LysR family transcriptional regulator</fullName>
    </submittedName>
</protein>
<evidence type="ECO:0000256" key="2">
    <source>
        <dbReference type="ARBA" id="ARBA00023015"/>
    </source>
</evidence>
<dbReference type="SUPFAM" id="SSF46785">
    <property type="entry name" value="Winged helix' DNA-binding domain"/>
    <property type="match status" value="1"/>
</dbReference>
<name>A0ABV6G3D0_9GAMM</name>
<evidence type="ECO:0000313" key="6">
    <source>
        <dbReference type="EMBL" id="MFC0268162.1"/>
    </source>
</evidence>
<organism evidence="6 7">
    <name type="scientific">Kushneria aurantia</name>
    <dbReference type="NCBI Taxonomy" id="504092"/>
    <lineage>
        <taxon>Bacteria</taxon>
        <taxon>Pseudomonadati</taxon>
        <taxon>Pseudomonadota</taxon>
        <taxon>Gammaproteobacteria</taxon>
        <taxon>Oceanospirillales</taxon>
        <taxon>Halomonadaceae</taxon>
        <taxon>Kushneria</taxon>
    </lineage>
</organism>
<keyword evidence="7" id="KW-1185">Reference proteome</keyword>
<dbReference type="PROSITE" id="PS50931">
    <property type="entry name" value="HTH_LYSR"/>
    <property type="match status" value="1"/>
</dbReference>
<dbReference type="EMBL" id="JBHLVX010000036">
    <property type="protein sequence ID" value="MFC0268162.1"/>
    <property type="molecule type" value="Genomic_DNA"/>
</dbReference>
<keyword evidence="3" id="KW-0238">DNA-binding</keyword>
<dbReference type="SUPFAM" id="SSF53850">
    <property type="entry name" value="Periplasmic binding protein-like II"/>
    <property type="match status" value="1"/>
</dbReference>
<dbReference type="Gene3D" id="1.10.10.10">
    <property type="entry name" value="Winged helix-like DNA-binding domain superfamily/Winged helix DNA-binding domain"/>
    <property type="match status" value="1"/>
</dbReference>
<gene>
    <name evidence="6" type="ORF">ACFFHW_09230</name>
</gene>
<dbReference type="InterPro" id="IPR005119">
    <property type="entry name" value="LysR_subst-bd"/>
</dbReference>
<dbReference type="CDD" id="cd08436">
    <property type="entry name" value="PBP2_LTTR_like_3"/>
    <property type="match status" value="1"/>
</dbReference>